<dbReference type="EMBL" id="CAJOBC010119393">
    <property type="protein sequence ID" value="CAF4567050.1"/>
    <property type="molecule type" value="Genomic_DNA"/>
</dbReference>
<evidence type="ECO:0000313" key="3">
    <source>
        <dbReference type="Proteomes" id="UP000663829"/>
    </source>
</evidence>
<dbReference type="EMBL" id="CAJNOQ010049602">
    <property type="protein sequence ID" value="CAF1646689.1"/>
    <property type="molecule type" value="Genomic_DNA"/>
</dbReference>
<feature type="non-terminal residue" evidence="1">
    <location>
        <position position="1"/>
    </location>
</feature>
<dbReference type="Proteomes" id="UP000681722">
    <property type="component" value="Unassembled WGS sequence"/>
</dbReference>
<organism evidence="1 3">
    <name type="scientific">Didymodactylos carnosus</name>
    <dbReference type="NCBI Taxonomy" id="1234261"/>
    <lineage>
        <taxon>Eukaryota</taxon>
        <taxon>Metazoa</taxon>
        <taxon>Spiralia</taxon>
        <taxon>Gnathifera</taxon>
        <taxon>Rotifera</taxon>
        <taxon>Eurotatoria</taxon>
        <taxon>Bdelloidea</taxon>
        <taxon>Philodinida</taxon>
        <taxon>Philodinidae</taxon>
        <taxon>Didymodactylos</taxon>
    </lineage>
</organism>
<keyword evidence="3" id="KW-1185">Reference proteome</keyword>
<dbReference type="Proteomes" id="UP000663829">
    <property type="component" value="Unassembled WGS sequence"/>
</dbReference>
<comment type="caution">
    <text evidence="1">The sequence shown here is derived from an EMBL/GenBank/DDBJ whole genome shotgun (WGS) entry which is preliminary data.</text>
</comment>
<name>A0A816EJ58_9BILA</name>
<protein>
    <submittedName>
        <fullName evidence="1">Uncharacterized protein</fullName>
    </submittedName>
</protein>
<gene>
    <name evidence="1" type="ORF">GPM918_LOCUS45267</name>
    <name evidence="2" type="ORF">SRO942_LOCUS47616</name>
</gene>
<dbReference type="AlphaFoldDB" id="A0A816EJ58"/>
<proteinExistence type="predicted"/>
<feature type="non-terminal residue" evidence="1">
    <location>
        <position position="188"/>
    </location>
</feature>
<evidence type="ECO:0000313" key="1">
    <source>
        <dbReference type="EMBL" id="CAF1646689.1"/>
    </source>
</evidence>
<sequence>QWLFEILYLRIEINLIKSMSNSNSNSYLYKQKLFKLLFKLKHLLLLNYSNDEIDNNMEHIFQLLDTFGYSVIEYIECTSSSSNNNHELDIHDIKYLIDIFNLLIECEIYCCFNDNNLLIIEKLRLKSLSLWKLSLEKLKLTKYLNNNINLFKYISNDEKMIIVNYLYKIDEDKGSLIMKQLLELLKNI</sequence>
<reference evidence="1" key="1">
    <citation type="submission" date="2021-02" db="EMBL/GenBank/DDBJ databases">
        <authorList>
            <person name="Nowell W R."/>
        </authorList>
    </citation>
    <scope>NUCLEOTIDE SEQUENCE</scope>
</reference>
<evidence type="ECO:0000313" key="2">
    <source>
        <dbReference type="EMBL" id="CAF4567050.1"/>
    </source>
</evidence>
<accession>A0A816EJ58</accession>